<feature type="region of interest" description="Disordered" evidence="1">
    <location>
        <begin position="1"/>
        <end position="29"/>
    </location>
</feature>
<evidence type="ECO:0000313" key="2">
    <source>
        <dbReference type="EMBL" id="KAJ1166747.1"/>
    </source>
</evidence>
<dbReference type="AlphaFoldDB" id="A0AAV7SRH2"/>
<comment type="caution">
    <text evidence="2">The sequence shown here is derived from an EMBL/GenBank/DDBJ whole genome shotgun (WGS) entry which is preliminary data.</text>
</comment>
<feature type="compositionally biased region" description="Acidic residues" evidence="1">
    <location>
        <begin position="1"/>
        <end position="10"/>
    </location>
</feature>
<keyword evidence="3" id="KW-1185">Reference proteome</keyword>
<proteinExistence type="predicted"/>
<protein>
    <submittedName>
        <fullName evidence="2">Uncharacterized protein</fullName>
    </submittedName>
</protein>
<accession>A0AAV7SRH2</accession>
<organism evidence="2 3">
    <name type="scientific">Pleurodeles waltl</name>
    <name type="common">Iberian ribbed newt</name>
    <dbReference type="NCBI Taxonomy" id="8319"/>
    <lineage>
        <taxon>Eukaryota</taxon>
        <taxon>Metazoa</taxon>
        <taxon>Chordata</taxon>
        <taxon>Craniata</taxon>
        <taxon>Vertebrata</taxon>
        <taxon>Euteleostomi</taxon>
        <taxon>Amphibia</taxon>
        <taxon>Batrachia</taxon>
        <taxon>Caudata</taxon>
        <taxon>Salamandroidea</taxon>
        <taxon>Salamandridae</taxon>
        <taxon>Pleurodelinae</taxon>
        <taxon>Pleurodeles</taxon>
    </lineage>
</organism>
<evidence type="ECO:0000313" key="3">
    <source>
        <dbReference type="Proteomes" id="UP001066276"/>
    </source>
</evidence>
<evidence type="ECO:0000256" key="1">
    <source>
        <dbReference type="SAM" id="MobiDB-lite"/>
    </source>
</evidence>
<dbReference type="EMBL" id="JANPWB010000008">
    <property type="protein sequence ID" value="KAJ1166747.1"/>
    <property type="molecule type" value="Genomic_DNA"/>
</dbReference>
<dbReference type="Proteomes" id="UP001066276">
    <property type="component" value="Chromosome 4_2"/>
</dbReference>
<name>A0AAV7SRH2_PLEWA</name>
<reference evidence="2" key="1">
    <citation type="journal article" date="2022" name="bioRxiv">
        <title>Sequencing and chromosome-scale assembly of the giantPleurodeles waltlgenome.</title>
        <authorList>
            <person name="Brown T."/>
            <person name="Elewa A."/>
            <person name="Iarovenko S."/>
            <person name="Subramanian E."/>
            <person name="Araus A.J."/>
            <person name="Petzold A."/>
            <person name="Susuki M."/>
            <person name="Suzuki K.-i.T."/>
            <person name="Hayashi T."/>
            <person name="Toyoda A."/>
            <person name="Oliveira C."/>
            <person name="Osipova E."/>
            <person name="Leigh N.D."/>
            <person name="Simon A."/>
            <person name="Yun M.H."/>
        </authorList>
    </citation>
    <scope>NUCLEOTIDE SEQUENCE</scope>
    <source>
        <strain evidence="2">20211129_DDA</strain>
        <tissue evidence="2">Liver</tissue>
    </source>
</reference>
<sequence length="324" mass="35474">MDGADGDDGGVGDGEVPGSSEGTGEFDYNDELVLSYEKDDAEEGKIVDDGGQEAAWWAVPHDVRQGCSDANQRRSFDVIQEPVHGAVSMRVVSSQTEAGAASRQTALVQSQTLRPGTARCTVQTNGGFGLDVQSVGVEAKDRNGGGAPFIQGLEQLGSEKEKELLLTRCEHGFCLYYKGPWVRPWAEDLKSIKGHEVLVCNKLMEEVHKCCMEGRFEDLPLENLGISPIGVVPKKKPDEFNLIQHLLWPEGSSVNYLIPEALSRVNYASVDTALVNMPRLGTLMAYCDMKSAFRLLPVHPSDYELLYLQISGEKKRIVEDGVEI</sequence>
<gene>
    <name evidence="2" type="ORF">NDU88_007144</name>
</gene>